<name>A0A835F8D0_9POAL</name>
<dbReference type="InterPro" id="IPR027443">
    <property type="entry name" value="IPNS-like_sf"/>
</dbReference>
<feature type="domain" description="Fe2OG dioxygenase" evidence="2">
    <location>
        <begin position="155"/>
        <end position="264"/>
    </location>
</feature>
<dbReference type="Pfam" id="PF03171">
    <property type="entry name" value="2OG-FeII_Oxy"/>
    <property type="match status" value="1"/>
</dbReference>
<comment type="caution">
    <text evidence="3">The sequence shown here is derived from an EMBL/GenBank/DDBJ whole genome shotgun (WGS) entry which is preliminary data.</text>
</comment>
<sequence length="323" mass="35637">MKVDLRGLQPNTMAWMNAMVAVTASMTAHGYVVVVHDALDAELRCALFGHALPELFGLPFDTKKRSGVFSNGPHGGYDGEVPNQILESIPILNPAEPGNIQDFVGRLWPQGNPGFCDTIESFAKNVLEMAQTVERMTLEGLGVCEESIAWQLSSQSHTIKMMLYGTPPDNAELSLADNEVISLGAHPDDQMTTVIVQHEVGGLEVKVDGGRWLAVPPEPGTLMFIGGDQLTLVTNGRVPACIHRVIAPPSGHERFSVLLSRRRKGDPMLRAMDELIDEDHPLMYNPCRHEDYRAFRLSEEGRRLREHNPLKVFCGVEKHGSVE</sequence>
<dbReference type="InterPro" id="IPR005123">
    <property type="entry name" value="Oxoglu/Fe-dep_dioxygenase_dom"/>
</dbReference>
<dbReference type="Proteomes" id="UP000636709">
    <property type="component" value="Unassembled WGS sequence"/>
</dbReference>
<evidence type="ECO:0000313" key="4">
    <source>
        <dbReference type="Proteomes" id="UP000636709"/>
    </source>
</evidence>
<dbReference type="EMBL" id="JACEFO010001605">
    <property type="protein sequence ID" value="KAF8731694.1"/>
    <property type="molecule type" value="Genomic_DNA"/>
</dbReference>
<dbReference type="OrthoDB" id="288590at2759"/>
<keyword evidence="4" id="KW-1185">Reference proteome</keyword>
<keyword evidence="1" id="KW-0560">Oxidoreductase</keyword>
<dbReference type="InterPro" id="IPR044861">
    <property type="entry name" value="IPNS-like_FE2OG_OXY"/>
</dbReference>
<dbReference type="SUPFAM" id="SSF51197">
    <property type="entry name" value="Clavaminate synthase-like"/>
    <property type="match status" value="1"/>
</dbReference>
<organism evidence="3 4">
    <name type="scientific">Digitaria exilis</name>
    <dbReference type="NCBI Taxonomy" id="1010633"/>
    <lineage>
        <taxon>Eukaryota</taxon>
        <taxon>Viridiplantae</taxon>
        <taxon>Streptophyta</taxon>
        <taxon>Embryophyta</taxon>
        <taxon>Tracheophyta</taxon>
        <taxon>Spermatophyta</taxon>
        <taxon>Magnoliopsida</taxon>
        <taxon>Liliopsida</taxon>
        <taxon>Poales</taxon>
        <taxon>Poaceae</taxon>
        <taxon>PACMAD clade</taxon>
        <taxon>Panicoideae</taxon>
        <taxon>Panicodae</taxon>
        <taxon>Paniceae</taxon>
        <taxon>Anthephorinae</taxon>
        <taxon>Digitaria</taxon>
    </lineage>
</organism>
<reference evidence="3" key="1">
    <citation type="submission" date="2020-07" db="EMBL/GenBank/DDBJ databases">
        <title>Genome sequence and genetic diversity analysis of an under-domesticated orphan crop, white fonio (Digitaria exilis).</title>
        <authorList>
            <person name="Bennetzen J.L."/>
            <person name="Chen S."/>
            <person name="Ma X."/>
            <person name="Wang X."/>
            <person name="Yssel A.E.J."/>
            <person name="Chaluvadi S.R."/>
            <person name="Johnson M."/>
            <person name="Gangashetty P."/>
            <person name="Hamidou F."/>
            <person name="Sanogo M.D."/>
            <person name="Zwaenepoel A."/>
            <person name="Wallace J."/>
            <person name="Van De Peer Y."/>
            <person name="Van Deynze A."/>
        </authorList>
    </citation>
    <scope>NUCLEOTIDE SEQUENCE</scope>
    <source>
        <tissue evidence="3">Leaves</tissue>
    </source>
</reference>
<dbReference type="Gene3D" id="2.60.120.330">
    <property type="entry name" value="B-lactam Antibiotic, Isopenicillin N Synthase, Chain"/>
    <property type="match status" value="1"/>
</dbReference>
<proteinExistence type="inferred from homology"/>
<accession>A0A835F8D0</accession>
<keyword evidence="1" id="KW-0479">Metal-binding</keyword>
<dbReference type="GO" id="GO:0016491">
    <property type="term" value="F:oxidoreductase activity"/>
    <property type="evidence" value="ECO:0007669"/>
    <property type="project" value="UniProtKB-KW"/>
</dbReference>
<dbReference type="InterPro" id="IPR050231">
    <property type="entry name" value="Iron_ascorbate_oxido_reductase"/>
</dbReference>
<dbReference type="PANTHER" id="PTHR47990">
    <property type="entry name" value="2-OXOGLUTARATE (2OG) AND FE(II)-DEPENDENT OXYGENASE SUPERFAMILY PROTEIN-RELATED"/>
    <property type="match status" value="1"/>
</dbReference>
<evidence type="ECO:0000259" key="2">
    <source>
        <dbReference type="PROSITE" id="PS51471"/>
    </source>
</evidence>
<evidence type="ECO:0000256" key="1">
    <source>
        <dbReference type="RuleBase" id="RU003682"/>
    </source>
</evidence>
<dbReference type="GO" id="GO:0046872">
    <property type="term" value="F:metal ion binding"/>
    <property type="evidence" value="ECO:0007669"/>
    <property type="project" value="UniProtKB-KW"/>
</dbReference>
<protein>
    <recommendedName>
        <fullName evidence="2">Fe2OG dioxygenase domain-containing protein</fullName>
    </recommendedName>
</protein>
<evidence type="ECO:0000313" key="3">
    <source>
        <dbReference type="EMBL" id="KAF8731694.1"/>
    </source>
</evidence>
<keyword evidence="1" id="KW-0408">Iron</keyword>
<dbReference type="AlphaFoldDB" id="A0A835F8D0"/>
<comment type="similarity">
    <text evidence="1">Belongs to the iron/ascorbate-dependent oxidoreductase family.</text>
</comment>
<gene>
    <name evidence="3" type="ORF">HU200_015624</name>
</gene>
<dbReference type="PROSITE" id="PS51471">
    <property type="entry name" value="FE2OG_OXY"/>
    <property type="match status" value="1"/>
</dbReference>